<evidence type="ECO:0008006" key="3">
    <source>
        <dbReference type="Google" id="ProtNLM"/>
    </source>
</evidence>
<accession>A0A0J9T1R9</accession>
<evidence type="ECO:0000313" key="1">
    <source>
        <dbReference type="EMBL" id="KMZ88542.1"/>
    </source>
</evidence>
<proteinExistence type="predicted"/>
<sequence length="311" mass="36486">MEFDKHIQENTGKNNYDVVCDQIITDLQGNKQKYKPYCMKLLRNLGHYSYGTNYFDPTFERCNILYNWLYHSSEKERIPDNIIIKCFDDYINQIKKMKGAFKCSYDYYKNMYLEPIKINILNLFDNNIQTLKQILIGRDDSKKTLCRKFVCECIKIYKHMNDIYCPNGRERQENYSNTCLKLKDFKRSYILLFSNNRFSNLNIPSLDDIDRNFLDKCPADEGKIALSLQANTFQPSLRNGLNTDYEGSTNPLEGVTTPVTEDNSMKKNITTTIGTVAGASSVLAFLYKVNTIFYINIYRILHYDDYGMFSY</sequence>
<dbReference type="Proteomes" id="UP000053327">
    <property type="component" value="Unassembled WGS sequence"/>
</dbReference>
<reference evidence="1 2" key="1">
    <citation type="submission" date="2011-08" db="EMBL/GenBank/DDBJ databases">
        <title>The Genome Sequence of Plasmodium vivax Brazil I.</title>
        <authorList>
            <consortium name="The Broad Institute Genome Sequencing Platform"/>
            <consortium name="The Broad Institute Genome Sequencing Center for Infectious Disease"/>
            <person name="Neafsey D."/>
            <person name="Carlton J."/>
            <person name="Barnwell J."/>
            <person name="Collins W."/>
            <person name="Escalante A."/>
            <person name="Mullikin J."/>
            <person name="Saul A."/>
            <person name="Guigo R."/>
            <person name="Camara F."/>
            <person name="Young S.K."/>
            <person name="Zeng Q."/>
            <person name="Gargeya S."/>
            <person name="Fitzgerald M."/>
            <person name="Haas B."/>
            <person name="Abouelleil A."/>
            <person name="Alvarado L."/>
            <person name="Arachchi H.M."/>
            <person name="Berlin A."/>
            <person name="Brown A."/>
            <person name="Chapman S.B."/>
            <person name="Chen Z."/>
            <person name="Dunbar C."/>
            <person name="Freedman E."/>
            <person name="Gearin G."/>
            <person name="Gellesch M."/>
            <person name="Goldberg J."/>
            <person name="Griggs A."/>
            <person name="Gujja S."/>
            <person name="Heiman D."/>
            <person name="Howarth C."/>
            <person name="Larson L."/>
            <person name="Lui A."/>
            <person name="MacDonald P.J.P."/>
            <person name="Montmayeur A."/>
            <person name="Murphy C."/>
            <person name="Neiman D."/>
            <person name="Pearson M."/>
            <person name="Priest M."/>
            <person name="Roberts A."/>
            <person name="Saif S."/>
            <person name="Shea T."/>
            <person name="Shenoy N."/>
            <person name="Sisk P."/>
            <person name="Stolte C."/>
            <person name="Sykes S."/>
            <person name="Wortman J."/>
            <person name="Nusbaum C."/>
            <person name="Birren B."/>
        </authorList>
    </citation>
    <scope>NUCLEOTIDE SEQUENCE [LARGE SCALE GENOMIC DNA]</scope>
    <source>
        <strain evidence="1 2">Brazil I</strain>
    </source>
</reference>
<dbReference type="AlphaFoldDB" id="A0A0J9T1R9"/>
<protein>
    <recommendedName>
        <fullName evidence="3">VIR protein</fullName>
    </recommendedName>
</protein>
<gene>
    <name evidence="1" type="ORF">PVBG_04751</name>
</gene>
<dbReference type="EMBL" id="KQ234761">
    <property type="protein sequence ID" value="KMZ88542.1"/>
    <property type="molecule type" value="Genomic_DNA"/>
</dbReference>
<dbReference type="OrthoDB" id="379388at2759"/>
<organism evidence="1 2">
    <name type="scientific">Plasmodium vivax (strain Brazil I)</name>
    <dbReference type="NCBI Taxonomy" id="1033975"/>
    <lineage>
        <taxon>Eukaryota</taxon>
        <taxon>Sar</taxon>
        <taxon>Alveolata</taxon>
        <taxon>Apicomplexa</taxon>
        <taxon>Aconoidasida</taxon>
        <taxon>Haemosporida</taxon>
        <taxon>Plasmodiidae</taxon>
        <taxon>Plasmodium</taxon>
        <taxon>Plasmodium (Plasmodium)</taxon>
    </lineage>
</organism>
<evidence type="ECO:0000313" key="2">
    <source>
        <dbReference type="Proteomes" id="UP000053327"/>
    </source>
</evidence>
<name>A0A0J9T1R9_PLAV1</name>